<dbReference type="EMBL" id="JAINDJ010000003">
    <property type="protein sequence ID" value="KAG9453854.1"/>
    <property type="molecule type" value="Genomic_DNA"/>
</dbReference>
<reference evidence="2 3" key="1">
    <citation type="submission" date="2021-07" db="EMBL/GenBank/DDBJ databases">
        <title>The Aristolochia fimbriata genome: insights into angiosperm evolution, floral development and chemical biosynthesis.</title>
        <authorList>
            <person name="Jiao Y."/>
        </authorList>
    </citation>
    <scope>NUCLEOTIDE SEQUENCE [LARGE SCALE GENOMIC DNA]</scope>
    <source>
        <strain evidence="2">IBCAS-2021</strain>
        <tissue evidence="2">Leaf</tissue>
    </source>
</reference>
<keyword evidence="3" id="KW-1185">Reference proteome</keyword>
<dbReference type="SUPFAM" id="SSF56112">
    <property type="entry name" value="Protein kinase-like (PK-like)"/>
    <property type="match status" value="1"/>
</dbReference>
<dbReference type="PANTHER" id="PTHR47976">
    <property type="entry name" value="G-TYPE LECTIN S-RECEPTOR-LIKE SERINE/THREONINE-PROTEIN KINASE SD2-5"/>
    <property type="match status" value="1"/>
</dbReference>
<evidence type="ECO:0000256" key="1">
    <source>
        <dbReference type="ARBA" id="ARBA00022729"/>
    </source>
</evidence>
<sequence>MDDFYALLLASNQQDCVASCLVDWSCEAAFYGEASSGFSIHGSPRSRKGSLGPTKEISPQLFSYNELRGAMDGFKEELGRGSIGAVYKGAIGGNGETRQLVAVKRLEKVIEEGEREFLNEMRSIGRTV</sequence>
<dbReference type="Proteomes" id="UP000825729">
    <property type="component" value="Unassembled WGS sequence"/>
</dbReference>
<organism evidence="2 3">
    <name type="scientific">Aristolochia fimbriata</name>
    <name type="common">White veined hardy Dutchman's pipe vine</name>
    <dbReference type="NCBI Taxonomy" id="158543"/>
    <lineage>
        <taxon>Eukaryota</taxon>
        <taxon>Viridiplantae</taxon>
        <taxon>Streptophyta</taxon>
        <taxon>Embryophyta</taxon>
        <taxon>Tracheophyta</taxon>
        <taxon>Spermatophyta</taxon>
        <taxon>Magnoliopsida</taxon>
        <taxon>Magnoliidae</taxon>
        <taxon>Piperales</taxon>
        <taxon>Aristolochiaceae</taxon>
        <taxon>Aristolochia</taxon>
    </lineage>
</organism>
<accession>A0AAV7EZ33</accession>
<name>A0AAV7EZ33_ARIFI</name>
<keyword evidence="1" id="KW-0732">Signal</keyword>
<evidence type="ECO:0000313" key="3">
    <source>
        <dbReference type="Proteomes" id="UP000825729"/>
    </source>
</evidence>
<dbReference type="PANTHER" id="PTHR47976:SF27">
    <property type="entry name" value="RECEPTOR-LIKE SERINE_THREONINE-PROTEIN KINASE"/>
    <property type="match status" value="1"/>
</dbReference>
<evidence type="ECO:0000313" key="2">
    <source>
        <dbReference type="EMBL" id="KAG9453854.1"/>
    </source>
</evidence>
<dbReference type="Gene3D" id="3.30.200.20">
    <property type="entry name" value="Phosphorylase Kinase, domain 1"/>
    <property type="match status" value="1"/>
</dbReference>
<protein>
    <submittedName>
        <fullName evidence="2">Uncharacterized protein</fullName>
    </submittedName>
</protein>
<dbReference type="AlphaFoldDB" id="A0AAV7EZ33"/>
<dbReference type="InterPro" id="IPR011009">
    <property type="entry name" value="Kinase-like_dom_sf"/>
</dbReference>
<gene>
    <name evidence="2" type="ORF">H6P81_006758</name>
</gene>
<comment type="caution">
    <text evidence="2">The sequence shown here is derived from an EMBL/GenBank/DDBJ whole genome shotgun (WGS) entry which is preliminary data.</text>
</comment>
<proteinExistence type="predicted"/>
<dbReference type="InterPro" id="IPR051343">
    <property type="entry name" value="G-type_lectin_kinases/EP1-like"/>
</dbReference>